<reference evidence="1 2" key="1">
    <citation type="journal article" date="2019" name="Int. J. Syst. Evol. Microbiol.">
        <title>The Global Catalogue of Microorganisms (GCM) 10K type strain sequencing project: providing services to taxonomists for standard genome sequencing and annotation.</title>
        <authorList>
            <consortium name="The Broad Institute Genomics Platform"/>
            <consortium name="The Broad Institute Genome Sequencing Center for Infectious Disease"/>
            <person name="Wu L."/>
            <person name="Ma J."/>
        </authorList>
    </citation>
    <scope>NUCLEOTIDE SEQUENCE [LARGE SCALE GENOMIC DNA]</scope>
    <source>
        <strain evidence="1 2">JCM 14193</strain>
    </source>
</reference>
<comment type="caution">
    <text evidence="1">The sequence shown here is derived from an EMBL/GenBank/DDBJ whole genome shotgun (WGS) entry which is preliminary data.</text>
</comment>
<dbReference type="Proteomes" id="UP001500740">
    <property type="component" value="Unassembled WGS sequence"/>
</dbReference>
<protein>
    <recommendedName>
        <fullName evidence="3">Transposase</fullName>
    </recommendedName>
</protein>
<accession>A0ABN1AB67</accession>
<evidence type="ECO:0000313" key="1">
    <source>
        <dbReference type="EMBL" id="GAA0472099.1"/>
    </source>
</evidence>
<proteinExistence type="predicted"/>
<name>A0ABN1AB67_9BACI</name>
<gene>
    <name evidence="1" type="ORF">GCM10008935_30100</name>
</gene>
<dbReference type="EMBL" id="BAAACZ010000030">
    <property type="protein sequence ID" value="GAA0472099.1"/>
    <property type="molecule type" value="Genomic_DNA"/>
</dbReference>
<evidence type="ECO:0000313" key="2">
    <source>
        <dbReference type="Proteomes" id="UP001500740"/>
    </source>
</evidence>
<sequence length="57" mass="6856">MVTVYMAVLCGIRSSRNKKLKEYYDRKRNERKPSKVAIIACVNKFLQWIYAMLRSRE</sequence>
<evidence type="ECO:0008006" key="3">
    <source>
        <dbReference type="Google" id="ProtNLM"/>
    </source>
</evidence>
<organism evidence="1 2">
    <name type="scientific">Alkalibacillus silvisoli</name>
    <dbReference type="NCBI Taxonomy" id="392823"/>
    <lineage>
        <taxon>Bacteria</taxon>
        <taxon>Bacillati</taxon>
        <taxon>Bacillota</taxon>
        <taxon>Bacilli</taxon>
        <taxon>Bacillales</taxon>
        <taxon>Bacillaceae</taxon>
        <taxon>Alkalibacillus</taxon>
    </lineage>
</organism>
<keyword evidence="2" id="KW-1185">Reference proteome</keyword>